<dbReference type="RefSeq" id="WP_108545656.1">
    <property type="nucleotide sequence ID" value="NZ_PYJM01000005.1"/>
</dbReference>
<comment type="caution">
    <text evidence="1">The sequence shown here is derived from an EMBL/GenBank/DDBJ whole genome shotgun (WGS) entry which is preliminary data.</text>
</comment>
<protein>
    <submittedName>
        <fullName evidence="1">Phage tail protein</fullName>
    </submittedName>
</protein>
<dbReference type="Pfam" id="PF05939">
    <property type="entry name" value="Phage_min_tail"/>
    <property type="match status" value="1"/>
</dbReference>
<evidence type="ECO:0000313" key="1">
    <source>
        <dbReference type="EMBL" id="PUA43451.1"/>
    </source>
</evidence>
<gene>
    <name evidence="1" type="ORF">C5U62_22755</name>
</gene>
<dbReference type="EMBL" id="PYJM01000005">
    <property type="protein sequence ID" value="PUA43451.1"/>
    <property type="molecule type" value="Genomic_DNA"/>
</dbReference>
<name>A0A2T6GH10_9PSED</name>
<dbReference type="AlphaFoldDB" id="A0A2T6GH10"/>
<dbReference type="InterPro" id="IPR010265">
    <property type="entry name" value="Phage_lambda_TipM"/>
</dbReference>
<evidence type="ECO:0000313" key="2">
    <source>
        <dbReference type="Proteomes" id="UP000244178"/>
    </source>
</evidence>
<sequence>MAIETFTWCPKVDPVGTVSFRTKSAKFGDGYEQVARDGINNRSQSWPLTFIGPAAKIKPIMDFIDARGGTDPFYWSPPLGEQGLYRCASYQPSALGAGMYSLVATFEQAFHP</sequence>
<accession>A0A2T6GH10</accession>
<proteinExistence type="predicted"/>
<reference evidence="1 2" key="1">
    <citation type="submission" date="2018-03" db="EMBL/GenBank/DDBJ databases">
        <title>Draft genome sequence of the plant growth promoting rhizobacterium Pseudomonas protegens strain BNJ-SS-45 isolated from wheat (Triticum aestivum) rhizosphere.</title>
        <authorList>
            <person name="Bajpai A."/>
            <person name="Shende K."/>
            <person name="Meena N."/>
            <person name="Upadhyayula S.R."/>
            <person name="Suravajhala P."/>
            <person name="Medicherla K.M."/>
            <person name="Johri B.N."/>
        </authorList>
    </citation>
    <scope>NUCLEOTIDE SEQUENCE [LARGE SCALE GENOMIC DNA]</scope>
    <source>
        <strain evidence="1 2">BNJ-SS-45</strain>
    </source>
</reference>
<organism evidence="1 2">
    <name type="scientific">Pseudomonas protegens</name>
    <dbReference type="NCBI Taxonomy" id="380021"/>
    <lineage>
        <taxon>Bacteria</taxon>
        <taxon>Pseudomonadati</taxon>
        <taxon>Pseudomonadota</taxon>
        <taxon>Gammaproteobacteria</taxon>
        <taxon>Pseudomonadales</taxon>
        <taxon>Pseudomonadaceae</taxon>
        <taxon>Pseudomonas</taxon>
    </lineage>
</organism>
<dbReference type="Proteomes" id="UP000244178">
    <property type="component" value="Unassembled WGS sequence"/>
</dbReference>